<feature type="coiled-coil region" evidence="3">
    <location>
        <begin position="72"/>
        <end position="120"/>
    </location>
</feature>
<comment type="similarity">
    <text evidence="1">Belongs to the WEB family.</text>
</comment>
<evidence type="ECO:0000256" key="4">
    <source>
        <dbReference type="SAM" id="MobiDB-lite"/>
    </source>
</evidence>
<comment type="caution">
    <text evidence="5">The sequence shown here is derived from an EMBL/GenBank/DDBJ whole genome shotgun (WGS) entry which is preliminary data.</text>
</comment>
<dbReference type="EMBL" id="JACGWM010000013">
    <property type="protein sequence ID" value="KAL0332736.1"/>
    <property type="molecule type" value="Genomic_DNA"/>
</dbReference>
<evidence type="ECO:0000313" key="5">
    <source>
        <dbReference type="EMBL" id="KAL0332736.1"/>
    </source>
</evidence>
<evidence type="ECO:0000256" key="3">
    <source>
        <dbReference type="SAM" id="Coils"/>
    </source>
</evidence>
<proteinExistence type="inferred from homology"/>
<protein>
    <submittedName>
        <fullName evidence="5">WEB family protein</fullName>
    </submittedName>
</protein>
<dbReference type="GO" id="GO:0005829">
    <property type="term" value="C:cytosol"/>
    <property type="evidence" value="ECO:0007669"/>
    <property type="project" value="TreeGrafter"/>
</dbReference>
<dbReference type="PANTHER" id="PTHR32054:SF23">
    <property type="entry name" value="WEB FAMILY PLANT PROTEIN"/>
    <property type="match status" value="1"/>
</dbReference>
<evidence type="ECO:0000256" key="1">
    <source>
        <dbReference type="ARBA" id="ARBA00005485"/>
    </source>
</evidence>
<accession>A0AAW2MQC8</accession>
<sequence length="229" mass="25927">MQGEEGLVVRGRVEIDTRQPFRSVREAVMLFGEKILAGEVYGDKLKEQYNDQKIRYFDAKQSKSWQMQPSKLGAVTAELEETKQSLQKAKQEGSLMAHCLTSLRQELEQTKRELHQLKAKKTNIVPHLDIDEEPEIEELKFVENTSNVEITVGSPGNDEDGLEFEKKRSVKFASPPLLTKVIVSKDNGTAEDGERAPLKSKKKMKKNPLVPLIGGFFLKKIKGRKESES</sequence>
<dbReference type="GO" id="GO:0009904">
    <property type="term" value="P:chloroplast accumulation movement"/>
    <property type="evidence" value="ECO:0007669"/>
    <property type="project" value="TreeGrafter"/>
</dbReference>
<name>A0AAW2MQC8_9LAMI</name>
<dbReference type="GO" id="GO:0009903">
    <property type="term" value="P:chloroplast avoidance movement"/>
    <property type="evidence" value="ECO:0007669"/>
    <property type="project" value="TreeGrafter"/>
</dbReference>
<reference evidence="5" key="1">
    <citation type="submission" date="2020-06" db="EMBL/GenBank/DDBJ databases">
        <authorList>
            <person name="Li T."/>
            <person name="Hu X."/>
            <person name="Zhang T."/>
            <person name="Song X."/>
            <person name="Zhang H."/>
            <person name="Dai N."/>
            <person name="Sheng W."/>
            <person name="Hou X."/>
            <person name="Wei L."/>
        </authorList>
    </citation>
    <scope>NUCLEOTIDE SEQUENCE</scope>
    <source>
        <strain evidence="5">KEN8</strain>
        <tissue evidence="5">Leaf</tissue>
    </source>
</reference>
<reference evidence="5" key="2">
    <citation type="journal article" date="2024" name="Plant">
        <title>Genomic evolution and insights into agronomic trait innovations of Sesamum species.</title>
        <authorList>
            <person name="Miao H."/>
            <person name="Wang L."/>
            <person name="Qu L."/>
            <person name="Liu H."/>
            <person name="Sun Y."/>
            <person name="Le M."/>
            <person name="Wang Q."/>
            <person name="Wei S."/>
            <person name="Zheng Y."/>
            <person name="Lin W."/>
            <person name="Duan Y."/>
            <person name="Cao H."/>
            <person name="Xiong S."/>
            <person name="Wang X."/>
            <person name="Wei L."/>
            <person name="Li C."/>
            <person name="Ma Q."/>
            <person name="Ju M."/>
            <person name="Zhao R."/>
            <person name="Li G."/>
            <person name="Mu C."/>
            <person name="Tian Q."/>
            <person name="Mei H."/>
            <person name="Zhang T."/>
            <person name="Gao T."/>
            <person name="Zhang H."/>
        </authorList>
    </citation>
    <scope>NUCLEOTIDE SEQUENCE</scope>
    <source>
        <strain evidence="5">KEN8</strain>
    </source>
</reference>
<feature type="region of interest" description="Disordered" evidence="4">
    <location>
        <begin position="184"/>
        <end position="204"/>
    </location>
</feature>
<organism evidence="5">
    <name type="scientific">Sesamum calycinum</name>
    <dbReference type="NCBI Taxonomy" id="2727403"/>
    <lineage>
        <taxon>Eukaryota</taxon>
        <taxon>Viridiplantae</taxon>
        <taxon>Streptophyta</taxon>
        <taxon>Embryophyta</taxon>
        <taxon>Tracheophyta</taxon>
        <taxon>Spermatophyta</taxon>
        <taxon>Magnoliopsida</taxon>
        <taxon>eudicotyledons</taxon>
        <taxon>Gunneridae</taxon>
        <taxon>Pentapetalae</taxon>
        <taxon>asterids</taxon>
        <taxon>lamiids</taxon>
        <taxon>Lamiales</taxon>
        <taxon>Pedaliaceae</taxon>
        <taxon>Sesamum</taxon>
    </lineage>
</organism>
<dbReference type="AlphaFoldDB" id="A0AAW2MQC8"/>
<dbReference type="PANTHER" id="PTHR32054">
    <property type="entry name" value="HEAVY CHAIN, PUTATIVE, EXPRESSED-RELATED-RELATED"/>
    <property type="match status" value="1"/>
</dbReference>
<evidence type="ECO:0000256" key="2">
    <source>
        <dbReference type="ARBA" id="ARBA00023054"/>
    </source>
</evidence>
<gene>
    <name evidence="5" type="ORF">Scaly_2175100</name>
</gene>
<keyword evidence="2 3" id="KW-0175">Coiled coil</keyword>